<protein>
    <submittedName>
        <fullName evidence="1">Uncharacterized protein</fullName>
    </submittedName>
</protein>
<dbReference type="AlphaFoldDB" id="X1RVF4"/>
<comment type="caution">
    <text evidence="1">The sequence shown here is derived from an EMBL/GenBank/DDBJ whole genome shotgun (WGS) entry which is preliminary data.</text>
</comment>
<feature type="non-terminal residue" evidence="1">
    <location>
        <position position="1"/>
    </location>
</feature>
<name>X1RVF4_9ZZZZ</name>
<reference evidence="1" key="1">
    <citation type="journal article" date="2014" name="Front. Microbiol.">
        <title>High frequency of phylogenetically diverse reductive dehalogenase-homologous genes in deep subseafloor sedimentary metagenomes.</title>
        <authorList>
            <person name="Kawai M."/>
            <person name="Futagami T."/>
            <person name="Toyoda A."/>
            <person name="Takaki Y."/>
            <person name="Nishi S."/>
            <person name="Hori S."/>
            <person name="Arai W."/>
            <person name="Tsubouchi T."/>
            <person name="Morono Y."/>
            <person name="Uchiyama I."/>
            <person name="Ito T."/>
            <person name="Fujiyama A."/>
            <person name="Inagaki F."/>
            <person name="Takami H."/>
        </authorList>
    </citation>
    <scope>NUCLEOTIDE SEQUENCE</scope>
    <source>
        <strain evidence="1">Expedition CK06-06</strain>
    </source>
</reference>
<organism evidence="1">
    <name type="scientific">marine sediment metagenome</name>
    <dbReference type="NCBI Taxonomy" id="412755"/>
    <lineage>
        <taxon>unclassified sequences</taxon>
        <taxon>metagenomes</taxon>
        <taxon>ecological metagenomes</taxon>
    </lineage>
</organism>
<accession>X1RVF4</accession>
<proteinExistence type="predicted"/>
<sequence length="302" mass="35166">IQFNNEYNFHSEWEELDQGEALKIFQIIKKLEDGEISLEIAQAEFFMHVSGISIPEEKHEGIFWENLYQAARMFRFFFCYKYEDERFKHLSEETRSMLAKHLPDELSQTPEIKVAAKMKPGFKIDCVFGKNLIESVRIDKKVYPGYRFINQNWFISTTLSSAQYVEALAVSNKYAIDRTDEDLDLLTSILHCKGEFVSETAFEKKNIFEKLNVDNKYAIWRNFRAICTWLSTRTHFSILWAGKPSGKKQDETVGDIIYSVSKAGYGTPDQVGKMNLMKLLEIMKKMIVDNILSMKQANIKPL</sequence>
<feature type="non-terminal residue" evidence="1">
    <location>
        <position position="302"/>
    </location>
</feature>
<evidence type="ECO:0000313" key="1">
    <source>
        <dbReference type="EMBL" id="GAI59449.1"/>
    </source>
</evidence>
<gene>
    <name evidence="1" type="ORF">S12H4_09758</name>
</gene>
<dbReference type="EMBL" id="BARW01004022">
    <property type="protein sequence ID" value="GAI59449.1"/>
    <property type="molecule type" value="Genomic_DNA"/>
</dbReference>